<dbReference type="EMBL" id="JAABNT010000005">
    <property type="protein sequence ID" value="NEK22788.1"/>
    <property type="molecule type" value="Genomic_DNA"/>
</dbReference>
<reference evidence="2 3" key="1">
    <citation type="submission" date="2020-01" db="EMBL/GenBank/DDBJ databases">
        <title>Sulfitobacter sediminilitoris sp. nov., isolated from a tidal flat.</title>
        <authorList>
            <person name="Park S."/>
            <person name="Yoon J.-H."/>
        </authorList>
    </citation>
    <scope>NUCLEOTIDE SEQUENCE [LARGE SCALE GENOMIC DNA]</scope>
    <source>
        <strain evidence="2 3">JBTF-M27</strain>
    </source>
</reference>
<organism evidence="2 3">
    <name type="scientific">Sulfitobacter sediminilitoris</name>
    <dbReference type="NCBI Taxonomy" id="2698830"/>
    <lineage>
        <taxon>Bacteria</taxon>
        <taxon>Pseudomonadati</taxon>
        <taxon>Pseudomonadota</taxon>
        <taxon>Alphaproteobacteria</taxon>
        <taxon>Rhodobacterales</taxon>
        <taxon>Roseobacteraceae</taxon>
        <taxon>Sulfitobacter</taxon>
    </lineage>
</organism>
<evidence type="ECO:0000256" key="1">
    <source>
        <dbReference type="SAM" id="MobiDB-lite"/>
    </source>
</evidence>
<gene>
    <name evidence="2" type="ORF">GV827_10250</name>
</gene>
<comment type="caution">
    <text evidence="2">The sequence shown here is derived from an EMBL/GenBank/DDBJ whole genome shotgun (WGS) entry which is preliminary data.</text>
</comment>
<protein>
    <submittedName>
        <fullName evidence="2">Uncharacterized protein</fullName>
    </submittedName>
</protein>
<dbReference type="Proteomes" id="UP000468591">
    <property type="component" value="Unassembled WGS sequence"/>
</dbReference>
<evidence type="ECO:0000313" key="2">
    <source>
        <dbReference type="EMBL" id="NEK22788.1"/>
    </source>
</evidence>
<name>A0A6P0CCA1_9RHOB</name>
<keyword evidence="3" id="KW-1185">Reference proteome</keyword>
<dbReference type="AlphaFoldDB" id="A0A6P0CCA1"/>
<proteinExistence type="predicted"/>
<sequence length="258" mass="29176">MQRILSFWTLRWVMAIAIGLIAFGAAAREAERVRPGLMWNKTGLPAVFPLQVKTALGLDYYLTLTDAKTGAPALAAYIEGGTFFKVLVPPGKFTVRFAAGEDWQGEDALFGAETEQFEMSQPLSFAVTGFNTKSGHVLDLTKTMGREASNVVVSPQSICQTYSMVSWPLAFGSDAMRHTRKYIDVLEHDERQVWQPKYRPQDEEPFAQKVESPLRRPKPTGTLLESPRDEFAYKWDDPSLWLQPRFEVRTRPCPDPDR</sequence>
<accession>A0A6P0CCA1</accession>
<evidence type="ECO:0000313" key="3">
    <source>
        <dbReference type="Proteomes" id="UP000468591"/>
    </source>
</evidence>
<feature type="region of interest" description="Disordered" evidence="1">
    <location>
        <begin position="198"/>
        <end position="228"/>
    </location>
</feature>